<keyword evidence="3 5" id="KW-0418">Kinase</keyword>
<dbReference type="AlphaFoldDB" id="A0A6A9V032"/>
<dbReference type="InterPro" id="IPR029056">
    <property type="entry name" value="Ribokinase-like"/>
</dbReference>
<evidence type="ECO:0000259" key="4">
    <source>
        <dbReference type="Pfam" id="PF00294"/>
    </source>
</evidence>
<protein>
    <submittedName>
        <fullName evidence="5">Sugar kinase</fullName>
    </submittedName>
</protein>
<evidence type="ECO:0000313" key="6">
    <source>
        <dbReference type="Proteomes" id="UP000435304"/>
    </source>
</evidence>
<dbReference type="RefSeq" id="WP_197429703.1">
    <property type="nucleotide sequence ID" value="NZ_WPCU01000003.1"/>
</dbReference>
<dbReference type="EMBL" id="WPCU01000003">
    <property type="protein sequence ID" value="MVA74889.1"/>
    <property type="molecule type" value="Genomic_DNA"/>
</dbReference>
<keyword evidence="6" id="KW-1185">Reference proteome</keyword>
<sequence length="298" mass="30958">MKQVVCIGETMALVTPVEPVPLEQADLCRLDMGGAESTVALYLAELGRHARWVSRLGDDPLGRRILSTLDAGGVDTGWVRTDPGAPTGLYLKDPAPGATAVHYYRAGSAASRMGPDDLAALPLEEADVVHLSGITPALSASCADLVEALVARLAGTSTLVSFDVNYRPGLWPVEQAGPVLLELARRCDLVLVGRDEAETLWGAATAEDVRSLLPDPVTVVVKDGPVGATEFAGDTATFLEAPTVEVVEPVGAGDAFAAGYLDGLLDGADPAERLRRGHRLAARALSSTSDFAPAPAGT</sequence>
<comment type="caution">
    <text evidence="5">The sequence shown here is derived from an EMBL/GenBank/DDBJ whole genome shotgun (WGS) entry which is preliminary data.</text>
</comment>
<gene>
    <name evidence="5" type="ORF">GC722_02410</name>
</gene>
<evidence type="ECO:0000256" key="1">
    <source>
        <dbReference type="ARBA" id="ARBA00010688"/>
    </source>
</evidence>
<dbReference type="SUPFAM" id="SSF53613">
    <property type="entry name" value="Ribokinase-like"/>
    <property type="match status" value="1"/>
</dbReference>
<dbReference type="PANTHER" id="PTHR43320:SF2">
    <property type="entry name" value="2-DEHYDRO-3-DEOXYGLUCONOKINASE_2-DEHYDRO-3-DEOXYGALACTONOKINASE"/>
    <property type="match status" value="1"/>
</dbReference>
<proteinExistence type="inferred from homology"/>
<dbReference type="GO" id="GO:0016301">
    <property type="term" value="F:kinase activity"/>
    <property type="evidence" value="ECO:0007669"/>
    <property type="project" value="UniProtKB-KW"/>
</dbReference>
<dbReference type="Proteomes" id="UP000435304">
    <property type="component" value="Unassembled WGS sequence"/>
</dbReference>
<dbReference type="Pfam" id="PF00294">
    <property type="entry name" value="PfkB"/>
    <property type="match status" value="1"/>
</dbReference>
<dbReference type="InterPro" id="IPR052700">
    <property type="entry name" value="Carb_kinase_PfkB-like"/>
</dbReference>
<comment type="similarity">
    <text evidence="1">Belongs to the carbohydrate kinase PfkB family.</text>
</comment>
<organism evidence="5 6">
    <name type="scientific">Auraticoccus cholistanensis</name>
    <dbReference type="NCBI Taxonomy" id="2656650"/>
    <lineage>
        <taxon>Bacteria</taxon>
        <taxon>Bacillati</taxon>
        <taxon>Actinomycetota</taxon>
        <taxon>Actinomycetes</taxon>
        <taxon>Propionibacteriales</taxon>
        <taxon>Propionibacteriaceae</taxon>
        <taxon>Auraticoccus</taxon>
    </lineage>
</organism>
<evidence type="ECO:0000313" key="5">
    <source>
        <dbReference type="EMBL" id="MVA74889.1"/>
    </source>
</evidence>
<feature type="domain" description="Carbohydrate kinase PfkB" evidence="4">
    <location>
        <begin position="1"/>
        <end position="293"/>
    </location>
</feature>
<dbReference type="Gene3D" id="3.40.1190.20">
    <property type="match status" value="1"/>
</dbReference>
<reference evidence="5 6" key="1">
    <citation type="submission" date="2019-12" db="EMBL/GenBank/DDBJ databases">
        <title>Auraticoccus cholistani sp. nov., an actinomycete isolated from soil of Cholistan desert.</title>
        <authorList>
            <person name="Cheema M.T."/>
        </authorList>
    </citation>
    <scope>NUCLEOTIDE SEQUENCE [LARGE SCALE GENOMIC DNA]</scope>
    <source>
        <strain evidence="5 6">F435</strain>
    </source>
</reference>
<dbReference type="InterPro" id="IPR011611">
    <property type="entry name" value="PfkB_dom"/>
</dbReference>
<name>A0A6A9V032_9ACTN</name>
<dbReference type="CDD" id="cd01166">
    <property type="entry name" value="KdgK"/>
    <property type="match status" value="1"/>
</dbReference>
<accession>A0A6A9V032</accession>
<dbReference type="PANTHER" id="PTHR43320">
    <property type="entry name" value="SUGAR KINASE"/>
    <property type="match status" value="1"/>
</dbReference>
<keyword evidence="2" id="KW-0808">Transferase</keyword>
<evidence type="ECO:0000256" key="3">
    <source>
        <dbReference type="ARBA" id="ARBA00022777"/>
    </source>
</evidence>
<evidence type="ECO:0000256" key="2">
    <source>
        <dbReference type="ARBA" id="ARBA00022679"/>
    </source>
</evidence>